<keyword evidence="13" id="KW-1185">Reference proteome</keyword>
<dbReference type="Pfam" id="PF06831">
    <property type="entry name" value="H2TH"/>
    <property type="match status" value="1"/>
</dbReference>
<dbReference type="EMBL" id="BDRX01000046">
    <property type="protein sequence ID" value="GBF93974.1"/>
    <property type="molecule type" value="Genomic_DNA"/>
</dbReference>
<feature type="compositionally biased region" description="Low complexity" evidence="10">
    <location>
        <begin position="313"/>
        <end position="354"/>
    </location>
</feature>
<evidence type="ECO:0000256" key="3">
    <source>
        <dbReference type="ARBA" id="ARBA00022763"/>
    </source>
</evidence>
<feature type="compositionally biased region" description="Low complexity" evidence="10">
    <location>
        <begin position="382"/>
        <end position="400"/>
    </location>
</feature>
<dbReference type="Pfam" id="PF01149">
    <property type="entry name" value="Fapy_DNA_glyco"/>
    <property type="match status" value="1"/>
</dbReference>
<evidence type="ECO:0000313" key="13">
    <source>
        <dbReference type="Proteomes" id="UP000247498"/>
    </source>
</evidence>
<dbReference type="PROSITE" id="PS51068">
    <property type="entry name" value="FPG_CAT"/>
    <property type="match status" value="1"/>
</dbReference>
<dbReference type="InterPro" id="IPR035937">
    <property type="entry name" value="FPG_N"/>
</dbReference>
<keyword evidence="8" id="KW-0511">Multifunctional enzyme</keyword>
<dbReference type="GO" id="GO:0008270">
    <property type="term" value="F:zinc ion binding"/>
    <property type="evidence" value="ECO:0007669"/>
    <property type="project" value="InterPro"/>
</dbReference>
<dbReference type="Pfam" id="PF21218">
    <property type="entry name" value="Fpg-like_C"/>
    <property type="match status" value="1"/>
</dbReference>
<dbReference type="InterPro" id="IPR015886">
    <property type="entry name" value="H2TH_FPG"/>
</dbReference>
<keyword evidence="9" id="KW-0326">Glycosidase</keyword>
<keyword evidence="4" id="KW-0378">Hydrolase</keyword>
<dbReference type="SMART" id="SM01232">
    <property type="entry name" value="H2TH"/>
    <property type="match status" value="1"/>
</dbReference>
<reference evidence="12 13" key="1">
    <citation type="journal article" date="2018" name="Sci. Rep.">
        <title>Raphidocelis subcapitata (=Pseudokirchneriella subcapitata) provides an insight into genome evolution and environmental adaptations in the Sphaeropleales.</title>
        <authorList>
            <person name="Suzuki S."/>
            <person name="Yamaguchi H."/>
            <person name="Nakajima N."/>
            <person name="Kawachi M."/>
        </authorList>
    </citation>
    <scope>NUCLEOTIDE SEQUENCE [LARGE SCALE GENOMIC DNA]</scope>
    <source>
        <strain evidence="12 13">NIES-35</strain>
    </source>
</reference>
<dbReference type="GO" id="GO:0003906">
    <property type="term" value="F:DNA-(apurinic or apyrimidinic site) endonuclease activity"/>
    <property type="evidence" value="ECO:0007669"/>
    <property type="project" value="InterPro"/>
</dbReference>
<dbReference type="FunFam" id="1.10.8.50:FF:000009">
    <property type="entry name" value="Formamidopyrimidine-DNA glycosylase"/>
    <property type="match status" value="1"/>
</dbReference>
<comment type="caution">
    <text evidence="12">The sequence shown here is derived from an EMBL/GenBank/DDBJ whole genome shotgun (WGS) entry which is preliminary data.</text>
</comment>
<evidence type="ECO:0000256" key="10">
    <source>
        <dbReference type="SAM" id="MobiDB-lite"/>
    </source>
</evidence>
<evidence type="ECO:0000256" key="6">
    <source>
        <dbReference type="ARBA" id="ARBA00023204"/>
    </source>
</evidence>
<dbReference type="GO" id="GO:0005634">
    <property type="term" value="C:nucleus"/>
    <property type="evidence" value="ECO:0007669"/>
    <property type="project" value="TreeGrafter"/>
</dbReference>
<dbReference type="InterPro" id="IPR012319">
    <property type="entry name" value="FPG_cat"/>
</dbReference>
<dbReference type="FunCoup" id="A0A2V0P270">
    <property type="interactions" value="655"/>
</dbReference>
<evidence type="ECO:0000256" key="8">
    <source>
        <dbReference type="ARBA" id="ARBA00023268"/>
    </source>
</evidence>
<evidence type="ECO:0000256" key="9">
    <source>
        <dbReference type="ARBA" id="ARBA00023295"/>
    </source>
</evidence>
<keyword evidence="7" id="KW-0456">Lyase</keyword>
<feature type="region of interest" description="Disordered" evidence="10">
    <location>
        <begin position="300"/>
        <end position="486"/>
    </location>
</feature>
<dbReference type="Proteomes" id="UP000247498">
    <property type="component" value="Unassembled WGS sequence"/>
</dbReference>
<dbReference type="SMART" id="SM00898">
    <property type="entry name" value="Fapy_DNA_glyco"/>
    <property type="match status" value="1"/>
</dbReference>
<evidence type="ECO:0000256" key="1">
    <source>
        <dbReference type="ARBA" id="ARBA00001668"/>
    </source>
</evidence>
<dbReference type="STRING" id="307507.A0A2V0P270"/>
<evidence type="ECO:0000256" key="2">
    <source>
        <dbReference type="ARBA" id="ARBA00009409"/>
    </source>
</evidence>
<dbReference type="PANTHER" id="PTHR22993">
    <property type="entry name" value="FORMAMIDOPYRIMIDINE-DNA GLYCOSYLASE"/>
    <property type="match status" value="1"/>
</dbReference>
<feature type="compositionally biased region" description="Low complexity" evidence="10">
    <location>
        <begin position="412"/>
        <end position="430"/>
    </location>
</feature>
<dbReference type="GO" id="GO:0006284">
    <property type="term" value="P:base-excision repair"/>
    <property type="evidence" value="ECO:0007669"/>
    <property type="project" value="InterPro"/>
</dbReference>
<sequence length="486" mass="49025">MPELPEVEDARQDLEDFVRGKAVASCDPADDEKVIQGCTPAELKAALEGRTVDKVGRRGKNLWLQFSGEGPHLMIHLGMDGELLVRAADGKTFHRGFKYRAVAKNTSGQAWPPSHCKILINFADGTALAFDEWRRFGRLRLVDGPPEASDQISKLGFDPLSDMPPLGAFSGLLARRGKAKLKAVLLDQSFAAGIGNWVADEVLWHARLHPEQVVGELGADHVAALHAAIVYVVKTACEARADAARYPANWMFHSRWTNGKPGVLQGKKTAILTVGGRTSAFVPELQKMVKGGGFAAAAGDGKGGGAKAGGAKAGSSKAGAAKKPNAAAAKRAASSDSDSGSDEGPSSSGDATSSGGDGQETSDEAPPAPKAVRGSSGRGKGRAAAAAAAAAVTDGAPGAEARGRGGRGRSSGGAAAKPSSAAAGAKKAAGGAAGKRGRSAAGGKPGADDKPGPAAAAPKPGKAAAKRAAPAAARGSGTAAKRRRAA</sequence>
<accession>A0A2V0P270</accession>
<organism evidence="12 13">
    <name type="scientific">Raphidocelis subcapitata</name>
    <dbReference type="NCBI Taxonomy" id="307507"/>
    <lineage>
        <taxon>Eukaryota</taxon>
        <taxon>Viridiplantae</taxon>
        <taxon>Chlorophyta</taxon>
        <taxon>core chlorophytes</taxon>
        <taxon>Chlorophyceae</taxon>
        <taxon>CS clade</taxon>
        <taxon>Sphaeropleales</taxon>
        <taxon>Selenastraceae</taxon>
        <taxon>Raphidocelis</taxon>
    </lineage>
</organism>
<dbReference type="InParanoid" id="A0A2V0P270"/>
<dbReference type="InterPro" id="IPR049332">
    <property type="entry name" value="Fpg-like_C"/>
</dbReference>
<comment type="similarity">
    <text evidence="2">Belongs to the FPG family.</text>
</comment>
<feature type="compositionally biased region" description="Low complexity" evidence="10">
    <location>
        <begin position="452"/>
        <end position="479"/>
    </location>
</feature>
<protein>
    <submittedName>
        <fullName evidence="12">Formamidopyrimidine-DNA glycosylase</fullName>
    </submittedName>
</protein>
<dbReference type="PANTHER" id="PTHR22993:SF9">
    <property type="entry name" value="FORMAMIDOPYRIMIDINE-DNA GLYCOSYLASE"/>
    <property type="match status" value="1"/>
</dbReference>
<dbReference type="Gene3D" id="3.20.190.10">
    <property type="entry name" value="MutM-like, N-terminal"/>
    <property type="match status" value="1"/>
</dbReference>
<keyword evidence="5" id="KW-0238">DNA-binding</keyword>
<dbReference type="GO" id="GO:0016829">
    <property type="term" value="F:lyase activity"/>
    <property type="evidence" value="ECO:0007669"/>
    <property type="project" value="UniProtKB-KW"/>
</dbReference>
<dbReference type="OrthoDB" id="444592at2759"/>
<dbReference type="InterPro" id="IPR010979">
    <property type="entry name" value="Ribosomal_uS13-like_H2TH"/>
</dbReference>
<dbReference type="SUPFAM" id="SSF81624">
    <property type="entry name" value="N-terminal domain of MutM-like DNA repair proteins"/>
    <property type="match status" value="1"/>
</dbReference>
<evidence type="ECO:0000256" key="7">
    <source>
        <dbReference type="ARBA" id="ARBA00023239"/>
    </source>
</evidence>
<keyword evidence="6" id="KW-0234">DNA repair</keyword>
<name>A0A2V0P270_9CHLO</name>
<dbReference type="SUPFAM" id="SSF46946">
    <property type="entry name" value="S13-like H2TH domain"/>
    <property type="match status" value="1"/>
</dbReference>
<evidence type="ECO:0000256" key="4">
    <source>
        <dbReference type="ARBA" id="ARBA00022801"/>
    </source>
</evidence>
<evidence type="ECO:0000259" key="11">
    <source>
        <dbReference type="PROSITE" id="PS51068"/>
    </source>
</evidence>
<evidence type="ECO:0000256" key="5">
    <source>
        <dbReference type="ARBA" id="ARBA00023125"/>
    </source>
</evidence>
<evidence type="ECO:0000313" key="12">
    <source>
        <dbReference type="EMBL" id="GBF93974.1"/>
    </source>
</evidence>
<feature type="compositionally biased region" description="Gly residues" evidence="10">
    <location>
        <begin position="300"/>
        <end position="312"/>
    </location>
</feature>
<comment type="catalytic activity">
    <reaction evidence="1">
        <text>Hydrolysis of DNA containing ring-opened 7-methylguanine residues, releasing 2,6-diamino-4-hydroxy-5-(N-methyl)formamidopyrimidine.</text>
        <dbReference type="EC" id="3.2.2.23"/>
    </reaction>
</comment>
<proteinExistence type="inferred from homology"/>
<dbReference type="GO" id="GO:0008534">
    <property type="term" value="F:oxidized purine nucleobase lesion DNA N-glycosylase activity"/>
    <property type="evidence" value="ECO:0007669"/>
    <property type="project" value="UniProtKB-EC"/>
</dbReference>
<dbReference type="AlphaFoldDB" id="A0A2V0P270"/>
<dbReference type="Gene3D" id="1.10.8.50">
    <property type="match status" value="1"/>
</dbReference>
<keyword evidence="3" id="KW-0227">DNA damage</keyword>
<dbReference type="GO" id="GO:0003684">
    <property type="term" value="F:damaged DNA binding"/>
    <property type="evidence" value="ECO:0007669"/>
    <property type="project" value="InterPro"/>
</dbReference>
<gene>
    <name evidence="12" type="ORF">Rsub_06223</name>
</gene>
<feature type="domain" description="Formamidopyrimidine-DNA glycosylase catalytic" evidence="11">
    <location>
        <begin position="2"/>
        <end position="137"/>
    </location>
</feature>